<dbReference type="AlphaFoldDB" id="A0A484MPK7"/>
<evidence type="ECO:0000313" key="5">
    <source>
        <dbReference type="Proteomes" id="UP000595140"/>
    </source>
</evidence>
<evidence type="ECO:0000313" key="4">
    <source>
        <dbReference type="EMBL" id="VFQ89978.1"/>
    </source>
</evidence>
<sequence>MTENKSNTFSMRSILEKEKLNGENFLIWYQNLRRVLKQEGTLYVLNTVLPPPPPADSTMAEKVAFMKHDNDATDIAWLIFFSMTPEIQLLHDEKNAFDMVENMKHRYRREIRQERYELSKTLFRCRYLQQKDSVDIHLQKMKGYLERLGNLGYPLGEELARDLVLQSLPANLSQYLIDNKPNEIDKSLPDLFQTIRDAEKEISKTSPDTSSITQCSKKSAICNVRTKTEGVNVVGVPLQTKNELEPTGGAAGKGICFHCGVKGHWKRNCKIYLEELKKNKESVSCNSGTKELQHATKECKSLKRKAEVEAKITPAPETKKNTACQSTTKGPPLPKKGQSLEKTISVAGKNPTKEQTLIPQCASCGRLHPGECLFSMLATLPLPKEMPDQTSYSTTSRNIEMQQHLPCI</sequence>
<evidence type="ECO:0000256" key="2">
    <source>
        <dbReference type="SAM" id="MobiDB-lite"/>
    </source>
</evidence>
<name>A0A484MPK7_9ASTE</name>
<organism evidence="4 5">
    <name type="scientific">Cuscuta campestris</name>
    <dbReference type="NCBI Taxonomy" id="132261"/>
    <lineage>
        <taxon>Eukaryota</taxon>
        <taxon>Viridiplantae</taxon>
        <taxon>Streptophyta</taxon>
        <taxon>Embryophyta</taxon>
        <taxon>Tracheophyta</taxon>
        <taxon>Spermatophyta</taxon>
        <taxon>Magnoliopsida</taxon>
        <taxon>eudicotyledons</taxon>
        <taxon>Gunneridae</taxon>
        <taxon>Pentapetalae</taxon>
        <taxon>asterids</taxon>
        <taxon>lamiids</taxon>
        <taxon>Solanales</taxon>
        <taxon>Convolvulaceae</taxon>
        <taxon>Cuscuteae</taxon>
        <taxon>Cuscuta</taxon>
        <taxon>Cuscuta subgen. Grammica</taxon>
        <taxon>Cuscuta sect. Cleistogrammica</taxon>
    </lineage>
</organism>
<gene>
    <name evidence="4" type="ORF">CCAM_LOCUS31754</name>
</gene>
<dbReference type="SUPFAM" id="SSF57756">
    <property type="entry name" value="Retrovirus zinc finger-like domains"/>
    <property type="match status" value="1"/>
</dbReference>
<dbReference type="Gene3D" id="4.10.60.10">
    <property type="entry name" value="Zinc finger, CCHC-type"/>
    <property type="match status" value="1"/>
</dbReference>
<feature type="region of interest" description="Disordered" evidence="2">
    <location>
        <begin position="318"/>
        <end position="338"/>
    </location>
</feature>
<evidence type="ECO:0000259" key="3">
    <source>
        <dbReference type="PROSITE" id="PS50158"/>
    </source>
</evidence>
<dbReference type="GO" id="GO:0008270">
    <property type="term" value="F:zinc ion binding"/>
    <property type="evidence" value="ECO:0007669"/>
    <property type="project" value="UniProtKB-KW"/>
</dbReference>
<dbReference type="EMBL" id="OOIL02003924">
    <property type="protein sequence ID" value="VFQ89978.1"/>
    <property type="molecule type" value="Genomic_DNA"/>
</dbReference>
<reference evidence="4 5" key="1">
    <citation type="submission" date="2018-04" db="EMBL/GenBank/DDBJ databases">
        <authorList>
            <person name="Vogel A."/>
        </authorList>
    </citation>
    <scope>NUCLEOTIDE SEQUENCE [LARGE SCALE GENOMIC DNA]</scope>
</reference>
<dbReference type="GO" id="GO:0003676">
    <property type="term" value="F:nucleic acid binding"/>
    <property type="evidence" value="ECO:0007669"/>
    <property type="project" value="InterPro"/>
</dbReference>
<keyword evidence="1" id="KW-0863">Zinc-finger</keyword>
<protein>
    <recommendedName>
        <fullName evidence="3">CCHC-type domain-containing protein</fullName>
    </recommendedName>
</protein>
<keyword evidence="5" id="KW-1185">Reference proteome</keyword>
<proteinExistence type="predicted"/>
<feature type="domain" description="CCHC-type" evidence="3">
    <location>
        <begin position="256"/>
        <end position="270"/>
    </location>
</feature>
<dbReference type="InterPro" id="IPR001878">
    <property type="entry name" value="Znf_CCHC"/>
</dbReference>
<dbReference type="OrthoDB" id="1920930at2759"/>
<dbReference type="InterPro" id="IPR036875">
    <property type="entry name" value="Znf_CCHC_sf"/>
</dbReference>
<dbReference type="Proteomes" id="UP000595140">
    <property type="component" value="Unassembled WGS sequence"/>
</dbReference>
<accession>A0A484MPK7</accession>
<dbReference type="PROSITE" id="PS50158">
    <property type="entry name" value="ZF_CCHC"/>
    <property type="match status" value="1"/>
</dbReference>
<keyword evidence="1" id="KW-0862">Zinc</keyword>
<dbReference type="Pfam" id="PF00098">
    <property type="entry name" value="zf-CCHC"/>
    <property type="match status" value="1"/>
</dbReference>
<evidence type="ECO:0000256" key="1">
    <source>
        <dbReference type="PROSITE-ProRule" id="PRU00047"/>
    </source>
</evidence>
<keyword evidence="1" id="KW-0479">Metal-binding</keyword>